<name>A0AAE0DT35_9ROSI</name>
<organism evidence="2 3">
    <name type="scientific">Dipteronia sinensis</name>
    <dbReference type="NCBI Taxonomy" id="43782"/>
    <lineage>
        <taxon>Eukaryota</taxon>
        <taxon>Viridiplantae</taxon>
        <taxon>Streptophyta</taxon>
        <taxon>Embryophyta</taxon>
        <taxon>Tracheophyta</taxon>
        <taxon>Spermatophyta</taxon>
        <taxon>Magnoliopsida</taxon>
        <taxon>eudicotyledons</taxon>
        <taxon>Gunneridae</taxon>
        <taxon>Pentapetalae</taxon>
        <taxon>rosids</taxon>
        <taxon>malvids</taxon>
        <taxon>Sapindales</taxon>
        <taxon>Sapindaceae</taxon>
        <taxon>Hippocastanoideae</taxon>
        <taxon>Acereae</taxon>
        <taxon>Dipteronia</taxon>
    </lineage>
</organism>
<dbReference type="Gene3D" id="3.30.1330.30">
    <property type="match status" value="1"/>
</dbReference>
<dbReference type="InterPro" id="IPR001921">
    <property type="entry name" value="Ribosomal_eL8_euk"/>
</dbReference>
<accession>A0AAE0DT35</accession>
<keyword evidence="1" id="KW-0687">Ribonucleoprotein</keyword>
<sequence length="94" mass="10906">MILRIRLKMLLKYIPDDKAAKKERLLKKARTEAEGKPVESKKPIVVKYGLNLATYLIERIVHWKTASVLCLITVKNEDKMDFSKILEVIKIVKV</sequence>
<comment type="similarity">
    <text evidence="1">Belongs to the eukaryotic ribosomal protein eL8 family.</text>
</comment>
<dbReference type="AlphaFoldDB" id="A0AAE0DT35"/>
<dbReference type="PRINTS" id="PR00882">
    <property type="entry name" value="RIBOSOMALL7A"/>
</dbReference>
<dbReference type="EMBL" id="JANJYJ010000010">
    <property type="protein sequence ID" value="KAK3183845.1"/>
    <property type="molecule type" value="Genomic_DNA"/>
</dbReference>
<dbReference type="GO" id="GO:0022625">
    <property type="term" value="C:cytosolic large ribosomal subunit"/>
    <property type="evidence" value="ECO:0007669"/>
    <property type="project" value="UniProtKB-UniRule"/>
</dbReference>
<keyword evidence="1" id="KW-0689">Ribosomal protein</keyword>
<reference evidence="2" key="1">
    <citation type="journal article" date="2023" name="Plant J.">
        <title>Genome sequences and population genomics provide insights into the demographic history, inbreeding, and mutation load of two 'living fossil' tree species of Dipteronia.</title>
        <authorList>
            <person name="Feng Y."/>
            <person name="Comes H.P."/>
            <person name="Chen J."/>
            <person name="Zhu S."/>
            <person name="Lu R."/>
            <person name="Zhang X."/>
            <person name="Li P."/>
            <person name="Qiu J."/>
            <person name="Olsen K.M."/>
            <person name="Qiu Y."/>
        </authorList>
    </citation>
    <scope>NUCLEOTIDE SEQUENCE</scope>
    <source>
        <strain evidence="2">NBL</strain>
    </source>
</reference>
<proteinExistence type="inferred from homology"/>
<evidence type="ECO:0000313" key="3">
    <source>
        <dbReference type="Proteomes" id="UP001281410"/>
    </source>
</evidence>
<comment type="caution">
    <text evidence="2">The sequence shown here is derived from an EMBL/GenBank/DDBJ whole genome shotgun (WGS) entry which is preliminary data.</text>
</comment>
<dbReference type="GO" id="GO:0003723">
    <property type="term" value="F:RNA binding"/>
    <property type="evidence" value="ECO:0007669"/>
    <property type="project" value="UniProtKB-UniRule"/>
</dbReference>
<evidence type="ECO:0000313" key="2">
    <source>
        <dbReference type="EMBL" id="KAK3183845.1"/>
    </source>
</evidence>
<evidence type="ECO:0000256" key="1">
    <source>
        <dbReference type="RuleBase" id="RU367042"/>
    </source>
</evidence>
<comment type="function">
    <text evidence="1">Component of the ribosome.</text>
</comment>
<dbReference type="InterPro" id="IPR029064">
    <property type="entry name" value="Ribosomal_eL30-like_sf"/>
</dbReference>
<gene>
    <name evidence="2" type="ORF">Dsin_031131</name>
</gene>
<protein>
    <recommendedName>
        <fullName evidence="1">60S ribosomal protein L7a</fullName>
    </recommendedName>
</protein>
<keyword evidence="3" id="KW-1185">Reference proteome</keyword>
<dbReference type="Proteomes" id="UP001281410">
    <property type="component" value="Unassembled WGS sequence"/>
</dbReference>